<dbReference type="GO" id="GO:0000976">
    <property type="term" value="F:transcription cis-regulatory region binding"/>
    <property type="evidence" value="ECO:0007669"/>
    <property type="project" value="TreeGrafter"/>
</dbReference>
<dbReference type="GO" id="GO:0005829">
    <property type="term" value="C:cytosol"/>
    <property type="evidence" value="ECO:0007669"/>
    <property type="project" value="TreeGrafter"/>
</dbReference>
<dbReference type="InterPro" id="IPR036388">
    <property type="entry name" value="WH-like_DNA-bd_sf"/>
</dbReference>
<dbReference type="Gene3D" id="1.10.10.10">
    <property type="entry name" value="Winged helix-like DNA-binding domain superfamily/Winged helix DNA-binding domain"/>
    <property type="match status" value="1"/>
</dbReference>
<dbReference type="PANTHER" id="PTHR48111:SF1">
    <property type="entry name" value="TWO-COMPONENT RESPONSE REGULATOR ORR33"/>
    <property type="match status" value="1"/>
</dbReference>
<dbReference type="GO" id="GO:0032993">
    <property type="term" value="C:protein-DNA complex"/>
    <property type="evidence" value="ECO:0007669"/>
    <property type="project" value="TreeGrafter"/>
</dbReference>
<evidence type="ECO:0000256" key="6">
    <source>
        <dbReference type="ARBA" id="ARBA00023163"/>
    </source>
</evidence>
<dbReference type="CDD" id="cd00383">
    <property type="entry name" value="trans_reg_C"/>
    <property type="match status" value="1"/>
</dbReference>
<keyword evidence="5 7" id="KW-0238">DNA-binding</keyword>
<comment type="caution">
    <text evidence="9">The sequence shown here is derived from an EMBL/GenBank/DDBJ whole genome shotgun (WGS) entry which is preliminary data.</text>
</comment>
<feature type="domain" description="OmpR/PhoB-type" evidence="8">
    <location>
        <begin position="173"/>
        <end position="272"/>
    </location>
</feature>
<dbReference type="InterPro" id="IPR001867">
    <property type="entry name" value="OmpR/PhoB-type_DNA-bd"/>
</dbReference>
<evidence type="ECO:0000256" key="5">
    <source>
        <dbReference type="ARBA" id="ARBA00023125"/>
    </source>
</evidence>
<dbReference type="GO" id="GO:0000156">
    <property type="term" value="F:phosphorelay response regulator activity"/>
    <property type="evidence" value="ECO:0007669"/>
    <property type="project" value="TreeGrafter"/>
</dbReference>
<dbReference type="SUPFAM" id="SSF46894">
    <property type="entry name" value="C-terminal effector domain of the bipartite response regulators"/>
    <property type="match status" value="1"/>
</dbReference>
<keyword evidence="10" id="KW-1185">Reference proteome</keyword>
<dbReference type="InterPro" id="IPR039420">
    <property type="entry name" value="WalR-like"/>
</dbReference>
<keyword evidence="6" id="KW-0804">Transcription</keyword>
<dbReference type="AlphaFoldDB" id="A0A090XYM3"/>
<evidence type="ECO:0000259" key="8">
    <source>
        <dbReference type="PROSITE" id="PS51755"/>
    </source>
</evidence>
<dbReference type="FunFam" id="1.10.10.10:FF:000018">
    <property type="entry name" value="DNA-binding response regulator ResD"/>
    <property type="match status" value="1"/>
</dbReference>
<feature type="DNA-binding region" description="OmpR/PhoB-type" evidence="7">
    <location>
        <begin position="173"/>
        <end position="272"/>
    </location>
</feature>
<name>A0A090XYM3_PAEMA</name>
<evidence type="ECO:0000313" key="10">
    <source>
        <dbReference type="Proteomes" id="UP000029278"/>
    </source>
</evidence>
<protein>
    <recommendedName>
        <fullName evidence="8">OmpR/PhoB-type domain-containing protein</fullName>
    </recommendedName>
</protein>
<dbReference type="PANTHER" id="PTHR48111">
    <property type="entry name" value="REGULATOR OF RPOS"/>
    <property type="match status" value="1"/>
</dbReference>
<accession>A0A090XYM3</accession>
<dbReference type="STRING" id="44252.DJ90_6629"/>
<sequence length="272" mass="30438">MSAKEAKLKEIVSTVTPFRRPAGLEAAVHEEEKTIGREVCPITQRVILISPFPSDVHELVRDLSEGCFDVLVFHHWEQGIRNAMTADLLIFDLTSYKEGEESAAIRSIVQQETGDIPSLLLIKESMLPRLDQGLMNQELLVLPARPMEIVYRAQRIIQSSGARRAATRLLPGSSPAIFKDLWIDRKKMAVYRNGAQIELTKTEYELLIKLLEQEGGVLSREELLAEVWGTSFLGGSNVVDVHIKSLRKKLGDRAANSMYIATVRGVGYRLAD</sequence>
<dbReference type="PROSITE" id="PS51755">
    <property type="entry name" value="OMPR_PHOB"/>
    <property type="match status" value="1"/>
</dbReference>
<evidence type="ECO:0000256" key="2">
    <source>
        <dbReference type="ARBA" id="ARBA00022553"/>
    </source>
</evidence>
<dbReference type="EMBL" id="JMQA01000056">
    <property type="protein sequence ID" value="KFM91553.1"/>
    <property type="molecule type" value="Genomic_DNA"/>
</dbReference>
<keyword evidence="2" id="KW-0597">Phosphoprotein</keyword>
<keyword evidence="3" id="KW-0902">Two-component regulatory system</keyword>
<organism evidence="9 10">
    <name type="scientific">Paenibacillus macerans</name>
    <name type="common">Bacillus macerans</name>
    <dbReference type="NCBI Taxonomy" id="44252"/>
    <lineage>
        <taxon>Bacteria</taxon>
        <taxon>Bacillati</taxon>
        <taxon>Bacillota</taxon>
        <taxon>Bacilli</taxon>
        <taxon>Bacillales</taxon>
        <taxon>Paenibacillaceae</taxon>
        <taxon>Paenibacillus</taxon>
    </lineage>
</organism>
<keyword evidence="4" id="KW-0805">Transcription regulation</keyword>
<reference evidence="9 10" key="1">
    <citation type="submission" date="2014-04" db="EMBL/GenBank/DDBJ databases">
        <authorList>
            <person name="Bishop-Lilly K.A."/>
            <person name="Broomall S.M."/>
            <person name="Chain P.S."/>
            <person name="Chertkov O."/>
            <person name="Coyne S.R."/>
            <person name="Daligault H.E."/>
            <person name="Davenport K.W."/>
            <person name="Erkkila T."/>
            <person name="Frey K.G."/>
            <person name="Gibbons H.S."/>
            <person name="Gu W."/>
            <person name="Jaissle J."/>
            <person name="Johnson S.L."/>
            <person name="Koroleva G.I."/>
            <person name="Ladner J.T."/>
            <person name="Lo C.-C."/>
            <person name="Minogue T.D."/>
            <person name="Munk C."/>
            <person name="Palacios G.F."/>
            <person name="Redden C.L."/>
            <person name="Rosenzweig C.N."/>
            <person name="Scholz M.B."/>
            <person name="Teshima H."/>
            <person name="Xu Y."/>
        </authorList>
    </citation>
    <scope>NUCLEOTIDE SEQUENCE [LARGE SCALE GENOMIC DNA]</scope>
    <source>
        <strain evidence="9 10">8244</strain>
    </source>
</reference>
<comment type="subcellular location">
    <subcellularLocation>
        <location evidence="1">Cytoplasm</location>
    </subcellularLocation>
</comment>
<dbReference type="GeneID" id="77011002"/>
<evidence type="ECO:0000256" key="1">
    <source>
        <dbReference type="ARBA" id="ARBA00004496"/>
    </source>
</evidence>
<dbReference type="HOGENOM" id="CLU_1037639_0_0_9"/>
<evidence type="ECO:0000256" key="4">
    <source>
        <dbReference type="ARBA" id="ARBA00023015"/>
    </source>
</evidence>
<dbReference type="SMART" id="SM00862">
    <property type="entry name" value="Trans_reg_C"/>
    <property type="match status" value="1"/>
</dbReference>
<evidence type="ECO:0000313" key="9">
    <source>
        <dbReference type="EMBL" id="KFM91553.1"/>
    </source>
</evidence>
<gene>
    <name evidence="9" type="ORF">DJ90_6629</name>
</gene>
<evidence type="ECO:0000256" key="7">
    <source>
        <dbReference type="PROSITE-ProRule" id="PRU01091"/>
    </source>
</evidence>
<dbReference type="InterPro" id="IPR016032">
    <property type="entry name" value="Sig_transdc_resp-reg_C-effctor"/>
</dbReference>
<dbReference type="GO" id="GO:0006355">
    <property type="term" value="P:regulation of DNA-templated transcription"/>
    <property type="evidence" value="ECO:0007669"/>
    <property type="project" value="InterPro"/>
</dbReference>
<dbReference type="RefSeq" id="WP_082207634.1">
    <property type="nucleotide sequence ID" value="NZ_BOSD01000002.1"/>
</dbReference>
<evidence type="ECO:0000256" key="3">
    <source>
        <dbReference type="ARBA" id="ARBA00023012"/>
    </source>
</evidence>
<proteinExistence type="predicted"/>
<dbReference type="PATRIC" id="fig|44252.3.peg.6323"/>
<dbReference type="Pfam" id="PF00486">
    <property type="entry name" value="Trans_reg_C"/>
    <property type="match status" value="1"/>
</dbReference>
<dbReference type="Proteomes" id="UP000029278">
    <property type="component" value="Unassembled WGS sequence"/>
</dbReference>